<feature type="signal peptide" evidence="2">
    <location>
        <begin position="1"/>
        <end position="17"/>
    </location>
</feature>
<accession>A0AAW9R469</accession>
<dbReference type="SUPFAM" id="SSF56784">
    <property type="entry name" value="HAD-like"/>
    <property type="match status" value="1"/>
</dbReference>
<comment type="caution">
    <text evidence="3">The sequence shown here is derived from an EMBL/GenBank/DDBJ whole genome shotgun (WGS) entry which is preliminary data.</text>
</comment>
<evidence type="ECO:0000313" key="3">
    <source>
        <dbReference type="EMBL" id="MEJ1249217.1"/>
    </source>
</evidence>
<dbReference type="PROSITE" id="PS51257">
    <property type="entry name" value="PROKAR_LIPOPROTEIN"/>
    <property type="match status" value="1"/>
</dbReference>
<dbReference type="Pfam" id="PF03767">
    <property type="entry name" value="Acid_phosphat_B"/>
    <property type="match status" value="1"/>
</dbReference>
<dbReference type="InterPro" id="IPR036412">
    <property type="entry name" value="HAD-like_sf"/>
</dbReference>
<name>A0AAW9R469_9GAMM</name>
<keyword evidence="4" id="KW-1185">Reference proteome</keyword>
<dbReference type="InterPro" id="IPR006423">
    <property type="entry name" value="Lipo_e_P4"/>
</dbReference>
<dbReference type="InterPro" id="IPR005519">
    <property type="entry name" value="Acid_phosphat_B-like"/>
</dbReference>
<protein>
    <submittedName>
        <fullName evidence="3">HAD family acid phosphatase</fullName>
    </submittedName>
</protein>
<evidence type="ECO:0000256" key="2">
    <source>
        <dbReference type="SAM" id="SignalP"/>
    </source>
</evidence>
<organism evidence="3 4">
    <name type="scientific">Denitratimonas tolerans</name>
    <dbReference type="NCBI Taxonomy" id="1338420"/>
    <lineage>
        <taxon>Bacteria</taxon>
        <taxon>Pseudomonadati</taxon>
        <taxon>Pseudomonadota</taxon>
        <taxon>Gammaproteobacteria</taxon>
        <taxon>Lysobacterales</taxon>
        <taxon>Lysobacteraceae</taxon>
        <taxon>Denitratimonas</taxon>
    </lineage>
</organism>
<evidence type="ECO:0000256" key="1">
    <source>
        <dbReference type="ARBA" id="ARBA00022729"/>
    </source>
</evidence>
<proteinExistence type="predicted"/>
<dbReference type="RefSeq" id="WP_337334931.1">
    <property type="nucleotide sequence ID" value="NZ_JBBDHC010000006.1"/>
</dbReference>
<dbReference type="GO" id="GO:0009279">
    <property type="term" value="C:cell outer membrane"/>
    <property type="evidence" value="ECO:0007669"/>
    <property type="project" value="InterPro"/>
</dbReference>
<keyword evidence="1 2" id="KW-0732">Signal</keyword>
<dbReference type="SFLD" id="SFLDG01125">
    <property type="entry name" value="C1.1:_Acid_Phosphatase_Like"/>
    <property type="match status" value="1"/>
</dbReference>
<dbReference type="PANTHER" id="PTHR31284:SF10">
    <property type="entry name" value="ACID PHOSPHATASE-LIKE PROTEIN"/>
    <property type="match status" value="1"/>
</dbReference>
<dbReference type="AlphaFoldDB" id="A0AAW9R469"/>
<dbReference type="EMBL" id="JBBDHC010000006">
    <property type="protein sequence ID" value="MEJ1249217.1"/>
    <property type="molecule type" value="Genomic_DNA"/>
</dbReference>
<dbReference type="Gene3D" id="3.40.50.1000">
    <property type="entry name" value="HAD superfamily/HAD-like"/>
    <property type="match status" value="1"/>
</dbReference>
<feature type="chain" id="PRO_5043499893" evidence="2">
    <location>
        <begin position="18"/>
        <end position="294"/>
    </location>
</feature>
<dbReference type="SFLD" id="SFLDS00003">
    <property type="entry name" value="Haloacid_Dehalogenase"/>
    <property type="match status" value="1"/>
</dbReference>
<reference evidence="3 4" key="1">
    <citation type="journal article" date="2016" name="Antonie Van Leeuwenhoek">
        <title>Denitratimonas tolerans gen. nov., sp. nov., a denitrifying bacterium isolated from a bioreactor for tannery wastewater treatment.</title>
        <authorList>
            <person name="Han S.I."/>
            <person name="Kim J.O."/>
            <person name="Lee Y.R."/>
            <person name="Ekpeghere K.I."/>
            <person name="Koh S.C."/>
            <person name="Whang K.S."/>
        </authorList>
    </citation>
    <scope>NUCLEOTIDE SEQUENCE [LARGE SCALE GENOMIC DNA]</scope>
    <source>
        <strain evidence="3 4">KACC 17565</strain>
    </source>
</reference>
<dbReference type="InterPro" id="IPR023214">
    <property type="entry name" value="HAD_sf"/>
</dbReference>
<dbReference type="PIRSF" id="PIRSF019271">
    <property type="entry name" value="Acid_Ptase_C"/>
    <property type="match status" value="1"/>
</dbReference>
<evidence type="ECO:0000313" key="4">
    <source>
        <dbReference type="Proteomes" id="UP001364472"/>
    </source>
</evidence>
<gene>
    <name evidence="3" type="ORF">WB794_05965</name>
</gene>
<sequence length="294" mass="32168">MKLLRAGLAALTLVALGACTTAPSRAPAPAAAAVAAVEAAPPAHDNLNATLWMQSSAEYAATARGIYAAAKRSLDQALEDPNWNALPRGESMSGFESKPPAIIADADETLIDNSAFQARAVIEDRGYTRESWVEWVQARDARAIPGAVEFAQYADSRGVTIFYVTNRDAPDEYEATVANLRKLGFPVAADASNVLLRGDARAPAREKGERRRYVDRSYRVVQMFGDNLGDFLDGINSDVATRQQLMAPYADWWGVRWFMLPNPTYGSWPNAVLRGCEKDTNPRACLRSALRHDY</sequence>
<dbReference type="PANTHER" id="PTHR31284">
    <property type="entry name" value="ACID PHOSPHATASE-LIKE PROTEIN"/>
    <property type="match status" value="1"/>
</dbReference>
<dbReference type="Proteomes" id="UP001364472">
    <property type="component" value="Unassembled WGS sequence"/>
</dbReference>